<gene>
    <name evidence="1" type="ORF">RhiirA1_450816</name>
</gene>
<reference evidence="1 2" key="2">
    <citation type="submission" date="2017-10" db="EMBL/GenBank/DDBJ databases">
        <title>Genome analyses suggest a sexual origin of heterokaryosis in a supposedly ancient asexual fungus.</title>
        <authorList>
            <person name="Corradi N."/>
            <person name="Sedzielewska K."/>
            <person name="Noel J."/>
            <person name="Charron P."/>
            <person name="Farinelli L."/>
            <person name="Marton T."/>
            <person name="Kruger M."/>
            <person name="Pelin A."/>
            <person name="Brachmann A."/>
            <person name="Corradi N."/>
        </authorList>
    </citation>
    <scope>NUCLEOTIDE SEQUENCE [LARGE SCALE GENOMIC DNA]</scope>
    <source>
        <strain evidence="1 2">A1</strain>
    </source>
</reference>
<sequence length="112" mass="12753">MINFANPELKLPSRKVLAGCILNTNSEHIKKSLIDTAQKDELEVTACFDGWKNVNNDLDKQNIKYNAKMISTRVAKRFFGPYFAHQANLIVREIFKESPNLIIAVFNLVRSA</sequence>
<protein>
    <submittedName>
        <fullName evidence="1">Uncharacterized protein</fullName>
    </submittedName>
</protein>
<reference evidence="1 2" key="1">
    <citation type="submission" date="2017-10" db="EMBL/GenBank/DDBJ databases">
        <title>Extensive intraspecific genome diversity in a model arbuscular mycorrhizal fungus.</title>
        <authorList>
            <person name="Chen E.C.H."/>
            <person name="Morin E."/>
            <person name="Baudet D."/>
            <person name="Noel J."/>
            <person name="Ndikumana S."/>
            <person name="Charron P."/>
            <person name="St-Onge C."/>
            <person name="Giorgi J."/>
            <person name="Grigoriev I.V."/>
            <person name="Roux C."/>
            <person name="Martin F.M."/>
            <person name="Corradi N."/>
        </authorList>
    </citation>
    <scope>NUCLEOTIDE SEQUENCE [LARGE SCALE GENOMIC DNA]</scope>
    <source>
        <strain evidence="1 2">A1</strain>
    </source>
</reference>
<evidence type="ECO:0000313" key="2">
    <source>
        <dbReference type="Proteomes" id="UP000232688"/>
    </source>
</evidence>
<evidence type="ECO:0000313" key="1">
    <source>
        <dbReference type="EMBL" id="PKC73762.1"/>
    </source>
</evidence>
<dbReference type="VEuPathDB" id="FungiDB:RhiirA1_450816"/>
<dbReference type="EMBL" id="LLXH01000076">
    <property type="protein sequence ID" value="PKC73762.1"/>
    <property type="molecule type" value="Genomic_DNA"/>
</dbReference>
<name>A0A2N0SDY9_9GLOM</name>
<dbReference type="VEuPathDB" id="FungiDB:RhiirFUN_020618"/>
<dbReference type="Proteomes" id="UP000232688">
    <property type="component" value="Unassembled WGS sequence"/>
</dbReference>
<dbReference type="AlphaFoldDB" id="A0A2N0SDY9"/>
<organism evidence="1 2">
    <name type="scientific">Rhizophagus irregularis</name>
    <dbReference type="NCBI Taxonomy" id="588596"/>
    <lineage>
        <taxon>Eukaryota</taxon>
        <taxon>Fungi</taxon>
        <taxon>Fungi incertae sedis</taxon>
        <taxon>Mucoromycota</taxon>
        <taxon>Glomeromycotina</taxon>
        <taxon>Glomeromycetes</taxon>
        <taxon>Glomerales</taxon>
        <taxon>Glomeraceae</taxon>
        <taxon>Rhizophagus</taxon>
    </lineage>
</organism>
<proteinExistence type="predicted"/>
<comment type="caution">
    <text evidence="1">The sequence shown here is derived from an EMBL/GenBank/DDBJ whole genome shotgun (WGS) entry which is preliminary data.</text>
</comment>
<accession>A0A2N0SDY9</accession>
<dbReference type="VEuPathDB" id="FungiDB:FUN_019167"/>